<keyword evidence="3" id="KW-1185">Reference proteome</keyword>
<dbReference type="EMBL" id="BMJS01000017">
    <property type="protein sequence ID" value="GGF99522.1"/>
    <property type="molecule type" value="Genomic_DNA"/>
</dbReference>
<dbReference type="InterPro" id="IPR047216">
    <property type="entry name" value="Endonuclease_DUF559_bact"/>
</dbReference>
<sequence>MYPWDKLPQNNRLKVYARELRKSGNLSEVLLWQELKAKQLLGFKFDRQKIIGHYIVDFYCHSLGVVIEVDGYSHDFKVAYDAERESYLRQYQLQVIHILDQDVKRNLQGVMDYLKCVLAFRLQSIDGRYMPRI</sequence>
<proteinExistence type="predicted"/>
<reference evidence="2" key="1">
    <citation type="journal article" date="2014" name="Int. J. Syst. Evol. Microbiol.">
        <title>Complete genome sequence of Corynebacterium casei LMG S-19264T (=DSM 44701T), isolated from a smear-ripened cheese.</title>
        <authorList>
            <consortium name="US DOE Joint Genome Institute (JGI-PGF)"/>
            <person name="Walter F."/>
            <person name="Albersmeier A."/>
            <person name="Kalinowski J."/>
            <person name="Ruckert C."/>
        </authorList>
    </citation>
    <scope>NUCLEOTIDE SEQUENCE</scope>
    <source>
        <strain evidence="2">CGMCC 1.15758</strain>
    </source>
</reference>
<evidence type="ECO:0000313" key="3">
    <source>
        <dbReference type="Proteomes" id="UP000636949"/>
    </source>
</evidence>
<protein>
    <recommendedName>
        <fullName evidence="1">DUF559 domain-containing protein</fullName>
    </recommendedName>
</protein>
<feature type="domain" description="DUF559" evidence="1">
    <location>
        <begin position="12"/>
        <end position="115"/>
    </location>
</feature>
<dbReference type="PANTHER" id="PTHR38590:SF1">
    <property type="entry name" value="BLL0828 PROTEIN"/>
    <property type="match status" value="1"/>
</dbReference>
<organism evidence="2 3">
    <name type="scientific">Cysteiniphilum litorale</name>
    <dbReference type="NCBI Taxonomy" id="2056700"/>
    <lineage>
        <taxon>Bacteria</taxon>
        <taxon>Pseudomonadati</taxon>
        <taxon>Pseudomonadota</taxon>
        <taxon>Gammaproteobacteria</taxon>
        <taxon>Thiotrichales</taxon>
        <taxon>Fastidiosibacteraceae</taxon>
        <taxon>Cysteiniphilum</taxon>
    </lineage>
</organism>
<evidence type="ECO:0000259" key="1">
    <source>
        <dbReference type="Pfam" id="PF04480"/>
    </source>
</evidence>
<dbReference type="PANTHER" id="PTHR38590">
    <property type="entry name" value="BLL0828 PROTEIN"/>
    <property type="match status" value="1"/>
</dbReference>
<dbReference type="AlphaFoldDB" id="A0A8J3E989"/>
<accession>A0A8J3E989</accession>
<name>A0A8J3E989_9GAMM</name>
<dbReference type="SUPFAM" id="SSF52980">
    <property type="entry name" value="Restriction endonuclease-like"/>
    <property type="match status" value="1"/>
</dbReference>
<comment type="caution">
    <text evidence="2">The sequence shown here is derived from an EMBL/GenBank/DDBJ whole genome shotgun (WGS) entry which is preliminary data.</text>
</comment>
<evidence type="ECO:0000313" key="2">
    <source>
        <dbReference type="EMBL" id="GGF99522.1"/>
    </source>
</evidence>
<reference evidence="2" key="2">
    <citation type="submission" date="2020-09" db="EMBL/GenBank/DDBJ databases">
        <authorList>
            <person name="Sun Q."/>
            <person name="Zhou Y."/>
        </authorList>
    </citation>
    <scope>NUCLEOTIDE SEQUENCE</scope>
    <source>
        <strain evidence="2">CGMCC 1.15758</strain>
    </source>
</reference>
<gene>
    <name evidence="2" type="ORF">GCM10010995_15990</name>
</gene>
<dbReference type="InterPro" id="IPR011335">
    <property type="entry name" value="Restrct_endonuc-II-like"/>
</dbReference>
<dbReference type="Gene3D" id="3.40.960.10">
    <property type="entry name" value="VSR Endonuclease"/>
    <property type="match status" value="1"/>
</dbReference>
<dbReference type="InterPro" id="IPR007569">
    <property type="entry name" value="DUF559"/>
</dbReference>
<dbReference type="RefSeq" id="WP_117002893.1">
    <property type="nucleotide sequence ID" value="NZ_BMJS01000017.1"/>
</dbReference>
<dbReference type="CDD" id="cd01038">
    <property type="entry name" value="Endonuclease_DUF559"/>
    <property type="match status" value="1"/>
</dbReference>
<dbReference type="Proteomes" id="UP000636949">
    <property type="component" value="Unassembled WGS sequence"/>
</dbReference>
<dbReference type="OrthoDB" id="9798754at2"/>
<dbReference type="Pfam" id="PF04480">
    <property type="entry name" value="DUF559"/>
    <property type="match status" value="1"/>
</dbReference>